<dbReference type="Gene3D" id="1.10.10.10">
    <property type="entry name" value="Winged helix-like DNA-binding domain superfamily/Winged helix DNA-binding domain"/>
    <property type="match status" value="1"/>
</dbReference>
<sequence length="128" mass="14814">MEIDLQTFLQSMGIFQHYCGYPQFILAVALAAENPDRLHNIRREIYIPVARLCHTEVANAEKNIRTVRDVMMRNGGAEFLAALTGSSFWKNKTPYPKELIETFAKYFGTEAQNLSTEFRNRDSFEIKF</sequence>
<dbReference type="InterPro" id="IPR036388">
    <property type="entry name" value="WH-like_DNA-bd_sf"/>
</dbReference>
<dbReference type="InterPro" id="IPR014879">
    <property type="entry name" value="Spo0A_C"/>
</dbReference>
<dbReference type="GO" id="GO:0003743">
    <property type="term" value="F:translation initiation factor activity"/>
    <property type="evidence" value="ECO:0007669"/>
    <property type="project" value="UniProtKB-KW"/>
</dbReference>
<dbReference type="GO" id="GO:0005509">
    <property type="term" value="F:calcium ion binding"/>
    <property type="evidence" value="ECO:0007669"/>
    <property type="project" value="InterPro"/>
</dbReference>
<reference evidence="2 3" key="1">
    <citation type="submission" date="2023-05" db="EMBL/GenBank/DDBJ databases">
        <title>[ruminococcus] sp. nov., isolated from a pig farm feces dump.</title>
        <authorList>
            <person name="Chang Y.-H."/>
        </authorList>
    </citation>
    <scope>NUCLEOTIDE SEQUENCE [LARGE SCALE GENOMIC DNA]</scope>
    <source>
        <strain evidence="2 3">YH-rum2234</strain>
    </source>
</reference>
<evidence type="ECO:0000313" key="3">
    <source>
        <dbReference type="Proteomes" id="UP001300383"/>
    </source>
</evidence>
<evidence type="ECO:0000259" key="1">
    <source>
        <dbReference type="Pfam" id="PF08769"/>
    </source>
</evidence>
<dbReference type="RefSeq" id="WP_283230131.1">
    <property type="nucleotide sequence ID" value="NZ_JASGBQ010000003.1"/>
</dbReference>
<keyword evidence="3" id="KW-1185">Reference proteome</keyword>
<dbReference type="SUPFAM" id="SSF46894">
    <property type="entry name" value="C-terminal effector domain of the bipartite response regulators"/>
    <property type="match status" value="1"/>
</dbReference>
<feature type="domain" description="Sporulation initiation factor Spo0A C-terminal" evidence="1">
    <location>
        <begin position="7"/>
        <end position="105"/>
    </location>
</feature>
<comment type="caution">
    <text evidence="2">The sequence shown here is derived from an EMBL/GenBank/DDBJ whole genome shotgun (WGS) entry which is preliminary data.</text>
</comment>
<dbReference type="GO" id="GO:0042173">
    <property type="term" value="P:regulation of sporulation resulting in formation of a cellular spore"/>
    <property type="evidence" value="ECO:0007669"/>
    <property type="project" value="InterPro"/>
</dbReference>
<protein>
    <submittedName>
        <fullName evidence="2">Sporulation initiation factor Spo0A C-terminal domain-containing protein</fullName>
    </submittedName>
</protein>
<dbReference type="Pfam" id="PF08769">
    <property type="entry name" value="Spo0A_C"/>
    <property type="match status" value="1"/>
</dbReference>
<dbReference type="EMBL" id="JASGBQ010000003">
    <property type="protein sequence ID" value="MDI9241624.1"/>
    <property type="molecule type" value="Genomic_DNA"/>
</dbReference>
<organism evidence="2 3">
    <name type="scientific">Fusibacillus kribbianus</name>
    <dbReference type="NCBI Taxonomy" id="3044208"/>
    <lineage>
        <taxon>Bacteria</taxon>
        <taxon>Bacillati</taxon>
        <taxon>Bacillota</taxon>
        <taxon>Clostridia</taxon>
        <taxon>Lachnospirales</taxon>
        <taxon>Lachnospiraceae</taxon>
        <taxon>Fusibacillus</taxon>
    </lineage>
</organism>
<dbReference type="GO" id="GO:0003700">
    <property type="term" value="F:DNA-binding transcription factor activity"/>
    <property type="evidence" value="ECO:0007669"/>
    <property type="project" value="InterPro"/>
</dbReference>
<accession>A0AAP4BC15</accession>
<dbReference type="GO" id="GO:0003677">
    <property type="term" value="F:DNA binding"/>
    <property type="evidence" value="ECO:0007669"/>
    <property type="project" value="InterPro"/>
</dbReference>
<name>A0AAP4BC15_9FIRM</name>
<dbReference type="Proteomes" id="UP001300383">
    <property type="component" value="Unassembled WGS sequence"/>
</dbReference>
<evidence type="ECO:0000313" key="2">
    <source>
        <dbReference type="EMBL" id="MDI9241624.1"/>
    </source>
</evidence>
<gene>
    <name evidence="2" type="ORF">QJ036_03910</name>
</gene>
<keyword evidence="2" id="KW-0648">Protein biosynthesis</keyword>
<dbReference type="InterPro" id="IPR016032">
    <property type="entry name" value="Sig_transdc_resp-reg_C-effctor"/>
</dbReference>
<keyword evidence="2" id="KW-0396">Initiation factor</keyword>
<proteinExistence type="predicted"/>
<dbReference type="GO" id="GO:0005737">
    <property type="term" value="C:cytoplasm"/>
    <property type="evidence" value="ECO:0007669"/>
    <property type="project" value="InterPro"/>
</dbReference>
<dbReference type="AlphaFoldDB" id="A0AAP4BC15"/>